<dbReference type="PANTHER" id="PTHR13563">
    <property type="entry name" value="TRNA (GUANINE-9-) METHYLTRANSFERASE"/>
    <property type="match status" value="1"/>
</dbReference>
<name>A0AAV6XSD0_9LAMI</name>
<evidence type="ECO:0000313" key="8">
    <source>
        <dbReference type="EMBL" id="KAG8385889.1"/>
    </source>
</evidence>
<dbReference type="PROSITE" id="PS51675">
    <property type="entry name" value="SAM_MT_TRM10"/>
    <property type="match status" value="1"/>
</dbReference>
<dbReference type="GO" id="GO:0005634">
    <property type="term" value="C:nucleus"/>
    <property type="evidence" value="ECO:0007669"/>
    <property type="project" value="TreeGrafter"/>
</dbReference>
<feature type="domain" description="SAM-dependent MTase TRM10-type" evidence="7">
    <location>
        <begin position="267"/>
        <end position="457"/>
    </location>
</feature>
<feature type="compositionally biased region" description="Acidic residues" evidence="6">
    <location>
        <begin position="474"/>
        <end position="503"/>
    </location>
</feature>
<dbReference type="EMBL" id="WHWC01000003">
    <property type="protein sequence ID" value="KAG8385889.1"/>
    <property type="molecule type" value="Genomic_DNA"/>
</dbReference>
<dbReference type="AlphaFoldDB" id="A0AAV6XSD0"/>
<dbReference type="InterPro" id="IPR038459">
    <property type="entry name" value="MT_TRM10-typ_sf"/>
</dbReference>
<evidence type="ECO:0000256" key="6">
    <source>
        <dbReference type="SAM" id="MobiDB-lite"/>
    </source>
</evidence>
<keyword evidence="9" id="KW-1185">Reference proteome</keyword>
<dbReference type="PANTHER" id="PTHR13563:SF13">
    <property type="entry name" value="TRNA METHYLTRANSFERASE 10 HOMOLOG A"/>
    <property type="match status" value="1"/>
</dbReference>
<evidence type="ECO:0000256" key="5">
    <source>
        <dbReference type="ARBA" id="ARBA00048434"/>
    </source>
</evidence>
<comment type="catalytic activity">
    <reaction evidence="5">
        <text>guanosine(9) in tRNA + S-adenosyl-L-methionine = N(1)-methylguanosine(9) in tRNA + S-adenosyl-L-homocysteine + H(+)</text>
        <dbReference type="Rhea" id="RHEA:43156"/>
        <dbReference type="Rhea" id="RHEA-COMP:10367"/>
        <dbReference type="Rhea" id="RHEA-COMP:10368"/>
        <dbReference type="ChEBI" id="CHEBI:15378"/>
        <dbReference type="ChEBI" id="CHEBI:57856"/>
        <dbReference type="ChEBI" id="CHEBI:59789"/>
        <dbReference type="ChEBI" id="CHEBI:73542"/>
        <dbReference type="ChEBI" id="CHEBI:74269"/>
        <dbReference type="EC" id="2.1.1.221"/>
    </reaction>
</comment>
<keyword evidence="2" id="KW-0489">Methyltransferase</keyword>
<reference evidence="8" key="1">
    <citation type="submission" date="2019-10" db="EMBL/GenBank/DDBJ databases">
        <authorList>
            <person name="Zhang R."/>
            <person name="Pan Y."/>
            <person name="Wang J."/>
            <person name="Ma R."/>
            <person name="Yu S."/>
        </authorList>
    </citation>
    <scope>NUCLEOTIDE SEQUENCE</scope>
    <source>
        <strain evidence="8">LA-IB0</strain>
        <tissue evidence="8">Leaf</tissue>
    </source>
</reference>
<proteinExistence type="predicted"/>
<dbReference type="GO" id="GO:0002939">
    <property type="term" value="P:tRNA N1-guanine methylation"/>
    <property type="evidence" value="ECO:0007669"/>
    <property type="project" value="TreeGrafter"/>
</dbReference>
<dbReference type="InterPro" id="IPR007356">
    <property type="entry name" value="tRNA_m1G_MeTrfase_euk"/>
</dbReference>
<evidence type="ECO:0000256" key="1">
    <source>
        <dbReference type="ARBA" id="ARBA00012797"/>
    </source>
</evidence>
<evidence type="ECO:0000256" key="3">
    <source>
        <dbReference type="ARBA" id="ARBA00022679"/>
    </source>
</evidence>
<evidence type="ECO:0000313" key="9">
    <source>
        <dbReference type="Proteomes" id="UP000826271"/>
    </source>
</evidence>
<keyword evidence="3" id="KW-0808">Transferase</keyword>
<protein>
    <recommendedName>
        <fullName evidence="1">tRNA (guanine(9)-N(1))-methyltransferase</fullName>
        <ecNumber evidence="1">2.1.1.221</ecNumber>
    </recommendedName>
</protein>
<dbReference type="InterPro" id="IPR028564">
    <property type="entry name" value="MT_TRM10-typ"/>
</dbReference>
<organism evidence="8 9">
    <name type="scientific">Buddleja alternifolia</name>
    <dbReference type="NCBI Taxonomy" id="168488"/>
    <lineage>
        <taxon>Eukaryota</taxon>
        <taxon>Viridiplantae</taxon>
        <taxon>Streptophyta</taxon>
        <taxon>Embryophyta</taxon>
        <taxon>Tracheophyta</taxon>
        <taxon>Spermatophyta</taxon>
        <taxon>Magnoliopsida</taxon>
        <taxon>eudicotyledons</taxon>
        <taxon>Gunneridae</taxon>
        <taxon>Pentapetalae</taxon>
        <taxon>asterids</taxon>
        <taxon>lamiids</taxon>
        <taxon>Lamiales</taxon>
        <taxon>Scrophulariaceae</taxon>
        <taxon>Buddlejeae</taxon>
        <taxon>Buddleja</taxon>
    </lineage>
</organism>
<dbReference type="FunFam" id="3.40.1280.30:FF:000018">
    <property type="entry name" value="Os02g0725600 protein"/>
    <property type="match status" value="1"/>
</dbReference>
<sequence>MHTRMELPDQQKWISRRQNHLSIENSIADETYKEEVLTFKRSMIASSEAGGFSNFIPSSFSCFCSFSAMETNLHGNKYTPSDDENSSVCFFRLCVRETNCRVQANTNDEKARLFDALKSATAKREKELVVMQTQLESVHKKIDDKTRRAKAKLSLPTEAHLTVQSITLQMEAAMESLTNDENTPAAAQTMSKNAQKRLLKQQRYEAKKAEKKAQIKEHKKREAERKRKEWQDKLASVGDEEREKLIEERKEMRKERMEQRSEERGKKLEKLREARINGQNVVIDLEFAHLMSSNELHSLVQQVMYCYAMNGRCAFPAHLWLTGCQGEMQNQLLRIPGYDKWVIDKEDRSYVEAFEDQKENLVYLTADSENILDELDSKAIYIIGGLVDRNRWKGITMKKATEQGIRTAKLPIGTYLKMSSSQVLTVNQVVEILLKFLETKDWKDSFFQVIPQRKRCETGSEDNEEEIERKDFHEEEDEKSPGEQDADIEDDEHGLEGEDDVGIDDQKIKRHCIGI</sequence>
<keyword evidence="4" id="KW-0949">S-adenosyl-L-methionine</keyword>
<accession>A0AAV6XSD0</accession>
<dbReference type="GO" id="GO:0000049">
    <property type="term" value="F:tRNA binding"/>
    <property type="evidence" value="ECO:0007669"/>
    <property type="project" value="TreeGrafter"/>
</dbReference>
<comment type="caution">
    <text evidence="8">The sequence shown here is derived from an EMBL/GenBank/DDBJ whole genome shotgun (WGS) entry which is preliminary data.</text>
</comment>
<dbReference type="GO" id="GO:0052905">
    <property type="term" value="F:tRNA (guanosine(9)-N1)-methyltransferase activity"/>
    <property type="evidence" value="ECO:0007669"/>
    <property type="project" value="UniProtKB-EC"/>
</dbReference>
<evidence type="ECO:0000256" key="2">
    <source>
        <dbReference type="ARBA" id="ARBA00022603"/>
    </source>
</evidence>
<evidence type="ECO:0000256" key="4">
    <source>
        <dbReference type="ARBA" id="ARBA00022691"/>
    </source>
</evidence>
<feature type="region of interest" description="Disordered" evidence="6">
    <location>
        <begin position="203"/>
        <end position="231"/>
    </location>
</feature>
<dbReference type="Proteomes" id="UP000826271">
    <property type="component" value="Unassembled WGS sequence"/>
</dbReference>
<dbReference type="CDD" id="cd18089">
    <property type="entry name" value="SPOUT_Trm10-like"/>
    <property type="match status" value="1"/>
</dbReference>
<gene>
    <name evidence="8" type="ORF">BUALT_Bualt03G0092000</name>
</gene>
<evidence type="ECO:0000259" key="7">
    <source>
        <dbReference type="PROSITE" id="PS51675"/>
    </source>
</evidence>
<feature type="region of interest" description="Disordered" evidence="6">
    <location>
        <begin position="453"/>
        <end position="503"/>
    </location>
</feature>
<dbReference type="Gene3D" id="3.40.1280.30">
    <property type="match status" value="1"/>
</dbReference>
<dbReference type="EC" id="2.1.1.221" evidence="1"/>